<organism evidence="9 10">
    <name type="scientific">Rubus argutus</name>
    <name type="common">Southern blackberry</name>
    <dbReference type="NCBI Taxonomy" id="59490"/>
    <lineage>
        <taxon>Eukaryota</taxon>
        <taxon>Viridiplantae</taxon>
        <taxon>Streptophyta</taxon>
        <taxon>Embryophyta</taxon>
        <taxon>Tracheophyta</taxon>
        <taxon>Spermatophyta</taxon>
        <taxon>Magnoliopsida</taxon>
        <taxon>eudicotyledons</taxon>
        <taxon>Gunneridae</taxon>
        <taxon>Pentapetalae</taxon>
        <taxon>rosids</taxon>
        <taxon>fabids</taxon>
        <taxon>Rosales</taxon>
        <taxon>Rosaceae</taxon>
        <taxon>Rosoideae</taxon>
        <taxon>Rosoideae incertae sedis</taxon>
        <taxon>Rubus</taxon>
    </lineage>
</organism>
<keyword evidence="10" id="KW-1185">Reference proteome</keyword>
<dbReference type="InterPro" id="IPR015300">
    <property type="entry name" value="DNA-bd_pseudobarrel_sf"/>
</dbReference>
<keyword evidence="2" id="KW-0805">Transcription regulation</keyword>
<feature type="region of interest" description="Disordered" evidence="7">
    <location>
        <begin position="1"/>
        <end position="45"/>
    </location>
</feature>
<feature type="coiled-coil region" evidence="6">
    <location>
        <begin position="393"/>
        <end position="420"/>
    </location>
</feature>
<evidence type="ECO:0000313" key="9">
    <source>
        <dbReference type="EMBL" id="KAK9942133.1"/>
    </source>
</evidence>
<dbReference type="PROSITE" id="PS50863">
    <property type="entry name" value="B3"/>
    <property type="match status" value="1"/>
</dbReference>
<dbReference type="EMBL" id="JBEDUW010000002">
    <property type="protein sequence ID" value="KAK9942133.1"/>
    <property type="molecule type" value="Genomic_DNA"/>
</dbReference>
<dbReference type="CDD" id="cd10017">
    <property type="entry name" value="B3_DNA"/>
    <property type="match status" value="1"/>
</dbReference>
<gene>
    <name evidence="9" type="ORF">M0R45_007820</name>
</gene>
<dbReference type="GO" id="GO:0003677">
    <property type="term" value="F:DNA binding"/>
    <property type="evidence" value="ECO:0007669"/>
    <property type="project" value="UniProtKB-KW"/>
</dbReference>
<comment type="caution">
    <text evidence="9">The sequence shown here is derived from an EMBL/GenBank/DDBJ whole genome shotgun (WGS) entry which is preliminary data.</text>
</comment>
<accession>A0AAW1Y2P2</accession>
<evidence type="ECO:0000256" key="4">
    <source>
        <dbReference type="ARBA" id="ARBA00023163"/>
    </source>
</evidence>
<sequence length="443" mass="49447">MAVVEEQKESSSFPQPKLERVRPPENEDKANVVSANPMKSERHKPKRCKKTKVESLYDTLQVQCSVLERANEVAASLAPEFPSLVKVMMPSHVTRVFWLGLPRAFCCEHMPKHDTMIVLEDESGEEYQTKYLAGKDGLSGGWRGFSVVHKLLEGDVVVFHLVTPSKFKVYIVRSNGSAEVDCTLGLIKLDAGIRQIKADHAAEVTTCESSENGKLEPISVEILHENVQKENTIACNTKFGPISDQSENDSEDIDSEVLDGIMVSESVFPFNEVRCIKNFNITVSGLIINAEISKHHLTKYYELCCSQNSFLHDQLVGLNCKLVAGIISETINIADAIRACKISTSECNFSTWSKTLEASEMLGMNVGFLRARLEQLASLASESKLCIEAIFARDQAVKDMRTLEAKLLKAKEIINRLDFEIVTLNTRSKKLEAMFKEVAKAPW</sequence>
<dbReference type="SMART" id="SM01019">
    <property type="entry name" value="B3"/>
    <property type="match status" value="1"/>
</dbReference>
<dbReference type="GO" id="GO:0005634">
    <property type="term" value="C:nucleus"/>
    <property type="evidence" value="ECO:0007669"/>
    <property type="project" value="UniProtKB-SubCell"/>
</dbReference>
<dbReference type="Pfam" id="PF02362">
    <property type="entry name" value="B3"/>
    <property type="match status" value="1"/>
</dbReference>
<feature type="compositionally biased region" description="Basic and acidic residues" evidence="7">
    <location>
        <begin position="17"/>
        <end position="30"/>
    </location>
</feature>
<evidence type="ECO:0000256" key="6">
    <source>
        <dbReference type="SAM" id="Coils"/>
    </source>
</evidence>
<evidence type="ECO:0000313" key="10">
    <source>
        <dbReference type="Proteomes" id="UP001457282"/>
    </source>
</evidence>
<evidence type="ECO:0000256" key="7">
    <source>
        <dbReference type="SAM" id="MobiDB-lite"/>
    </source>
</evidence>
<comment type="subcellular location">
    <subcellularLocation>
        <location evidence="1">Nucleus</location>
    </subcellularLocation>
</comment>
<reference evidence="9 10" key="1">
    <citation type="journal article" date="2023" name="G3 (Bethesda)">
        <title>A chromosome-length genome assembly and annotation of blackberry (Rubus argutus, cv. 'Hillquist').</title>
        <authorList>
            <person name="Bruna T."/>
            <person name="Aryal R."/>
            <person name="Dudchenko O."/>
            <person name="Sargent D.J."/>
            <person name="Mead D."/>
            <person name="Buti M."/>
            <person name="Cavallini A."/>
            <person name="Hytonen T."/>
            <person name="Andres J."/>
            <person name="Pham M."/>
            <person name="Weisz D."/>
            <person name="Mascagni F."/>
            <person name="Usai G."/>
            <person name="Natali L."/>
            <person name="Bassil N."/>
            <person name="Fernandez G.E."/>
            <person name="Lomsadze A."/>
            <person name="Armour M."/>
            <person name="Olukolu B."/>
            <person name="Poorten T."/>
            <person name="Britton C."/>
            <person name="Davik J."/>
            <person name="Ashrafi H."/>
            <person name="Aiden E.L."/>
            <person name="Borodovsky M."/>
            <person name="Worthington M."/>
        </authorList>
    </citation>
    <scope>NUCLEOTIDE SEQUENCE [LARGE SCALE GENOMIC DNA]</scope>
    <source>
        <strain evidence="9">PI 553951</strain>
    </source>
</reference>
<keyword evidence="6" id="KW-0175">Coiled coil</keyword>
<dbReference type="InterPro" id="IPR044837">
    <property type="entry name" value="REM16-like"/>
</dbReference>
<name>A0AAW1Y2P2_RUBAR</name>
<evidence type="ECO:0000256" key="3">
    <source>
        <dbReference type="ARBA" id="ARBA00023125"/>
    </source>
</evidence>
<keyword evidence="4" id="KW-0804">Transcription</keyword>
<protein>
    <recommendedName>
        <fullName evidence="8">TF-B3 domain-containing protein</fullName>
    </recommendedName>
</protein>
<evidence type="ECO:0000256" key="5">
    <source>
        <dbReference type="ARBA" id="ARBA00023242"/>
    </source>
</evidence>
<dbReference type="Proteomes" id="UP001457282">
    <property type="component" value="Unassembled WGS sequence"/>
</dbReference>
<evidence type="ECO:0000259" key="8">
    <source>
        <dbReference type="PROSITE" id="PS50863"/>
    </source>
</evidence>
<evidence type="ECO:0000256" key="2">
    <source>
        <dbReference type="ARBA" id="ARBA00023015"/>
    </source>
</evidence>
<dbReference type="Gene3D" id="2.40.330.10">
    <property type="entry name" value="DNA-binding pseudobarrel domain"/>
    <property type="match status" value="1"/>
</dbReference>
<proteinExistence type="predicted"/>
<keyword evidence="3" id="KW-0238">DNA-binding</keyword>
<dbReference type="InterPro" id="IPR003340">
    <property type="entry name" value="B3_DNA-bd"/>
</dbReference>
<dbReference type="AlphaFoldDB" id="A0AAW1Y2P2"/>
<keyword evidence="5" id="KW-0539">Nucleus</keyword>
<dbReference type="SUPFAM" id="SSF101936">
    <property type="entry name" value="DNA-binding pseudobarrel domain"/>
    <property type="match status" value="1"/>
</dbReference>
<dbReference type="PANTHER" id="PTHR31391">
    <property type="entry name" value="B3 DOMAIN-CONTAINING PROTEIN OS11G0197600-RELATED"/>
    <property type="match status" value="1"/>
</dbReference>
<feature type="domain" description="TF-B3" evidence="8">
    <location>
        <begin position="84"/>
        <end position="175"/>
    </location>
</feature>
<dbReference type="PANTHER" id="PTHR31391:SF101">
    <property type="entry name" value="B3 DOMAIN-CONTAINING PROTEIN OS01G0234100"/>
    <property type="match status" value="1"/>
</dbReference>
<evidence type="ECO:0000256" key="1">
    <source>
        <dbReference type="ARBA" id="ARBA00004123"/>
    </source>
</evidence>